<evidence type="ECO:0000313" key="3">
    <source>
        <dbReference type="Proteomes" id="UP000183940"/>
    </source>
</evidence>
<dbReference type="AlphaFoldDB" id="A0A1L9QW30"/>
<dbReference type="PANTHER" id="PTHR35769">
    <property type="entry name" value="CALCINEURIN-LIKE METALLO-PHOSPHOESTERASE SUPERFAMILY PROTEIN"/>
    <property type="match status" value="1"/>
</dbReference>
<accession>A0A1L9QW30</accession>
<dbReference type="Gene3D" id="3.60.21.10">
    <property type="match status" value="1"/>
</dbReference>
<organism evidence="2 3">
    <name type="scientific">Roseofilum reptotaenium AO1-A</name>
    <dbReference type="NCBI Taxonomy" id="1925591"/>
    <lineage>
        <taxon>Bacteria</taxon>
        <taxon>Bacillati</taxon>
        <taxon>Cyanobacteriota</taxon>
        <taxon>Cyanophyceae</taxon>
        <taxon>Desertifilales</taxon>
        <taxon>Desertifilaceae</taxon>
        <taxon>Roseofilum</taxon>
    </lineage>
</organism>
<sequence>MNEAKQPSLKIAVVGDVHDQWESADAQALHALGVDLVLFVGDFGNESIPVVEEIAALDLPKAIVLGNHDCWYTASPWGRKKCPYNRQLEDRVSDQLKLLGDTHVGFGYLNFPQFQLSVVGARPFSWGGPVWQNGGFYQERYGVNSFMESADKIIAAAQKTAYETVIFMGHCGPQGLGDQPEDICGKDWNPLGGDFGEPDFRAAILGTREQGKQIPLVTFGHMHHRLRHTKAQLREAIAQDNQGTIYLNAARVPRIITTATGKSRNFSLVTLENQTVTQASLVWVNHQFKIESEEILYTYRPSAAQIGYTNRL</sequence>
<dbReference type="Pfam" id="PF00149">
    <property type="entry name" value="Metallophos"/>
    <property type="match status" value="1"/>
</dbReference>
<proteinExistence type="predicted"/>
<protein>
    <submittedName>
        <fullName evidence="2">TIGR04168 family protein</fullName>
    </submittedName>
</protein>
<dbReference type="SUPFAM" id="SSF56300">
    <property type="entry name" value="Metallo-dependent phosphatases"/>
    <property type="match status" value="1"/>
</dbReference>
<dbReference type="EMBL" id="MLAW01000004">
    <property type="protein sequence ID" value="OJJ26905.1"/>
    <property type="molecule type" value="Genomic_DNA"/>
</dbReference>
<dbReference type="Proteomes" id="UP000183940">
    <property type="component" value="Unassembled WGS sequence"/>
</dbReference>
<evidence type="ECO:0000313" key="2">
    <source>
        <dbReference type="EMBL" id="OJJ26905.1"/>
    </source>
</evidence>
<dbReference type="PANTHER" id="PTHR35769:SF2">
    <property type="entry name" value="CALCINEURIN-LIKE METALLO-PHOSPHOESTERASE SUPERFAMILY PROTEIN"/>
    <property type="match status" value="1"/>
</dbReference>
<comment type="caution">
    <text evidence="2">The sequence shown here is derived from an EMBL/GenBank/DDBJ whole genome shotgun (WGS) entry which is preliminary data.</text>
</comment>
<dbReference type="InterPro" id="IPR004843">
    <property type="entry name" value="Calcineurin-like_PHP"/>
</dbReference>
<dbReference type="CDD" id="cd07397">
    <property type="entry name" value="MPP_NostocDevT-like"/>
    <property type="match status" value="1"/>
</dbReference>
<dbReference type="GO" id="GO:0016787">
    <property type="term" value="F:hydrolase activity"/>
    <property type="evidence" value="ECO:0007669"/>
    <property type="project" value="InterPro"/>
</dbReference>
<feature type="domain" description="Calcineurin-like phosphoesterase" evidence="1">
    <location>
        <begin position="9"/>
        <end position="224"/>
    </location>
</feature>
<keyword evidence="3" id="KW-1185">Reference proteome</keyword>
<dbReference type="InterPro" id="IPR027629">
    <property type="entry name" value="DevT-like"/>
</dbReference>
<reference evidence="2" key="1">
    <citation type="submission" date="2016-10" db="EMBL/GenBank/DDBJ databases">
        <title>CRISPR-Cas defence system in Roseofilum reptotaenium: evidence of a bacteriophage-cyanobacterium arms race in the coral black band disease.</title>
        <authorList>
            <person name="Buerger P."/>
            <person name="Wood-Charlson E.M."/>
            <person name="Weynberg K.D."/>
            <person name="Willis B."/>
            <person name="Van Oppen M.J."/>
        </authorList>
    </citation>
    <scope>NUCLEOTIDE SEQUENCE [LARGE SCALE GENOMIC DNA]</scope>
    <source>
        <strain evidence="2">AO1-A</strain>
    </source>
</reference>
<name>A0A1L9QW30_9CYAN</name>
<dbReference type="NCBIfam" id="TIGR04168">
    <property type="entry name" value="TIGR04168 family protein"/>
    <property type="match status" value="1"/>
</dbReference>
<dbReference type="InterPro" id="IPR029052">
    <property type="entry name" value="Metallo-depent_PP-like"/>
</dbReference>
<dbReference type="STRING" id="1925591.BI308_04225"/>
<evidence type="ECO:0000259" key="1">
    <source>
        <dbReference type="Pfam" id="PF00149"/>
    </source>
</evidence>
<gene>
    <name evidence="2" type="ORF">BI308_04225</name>
</gene>